<dbReference type="Gene3D" id="1.25.40.20">
    <property type="entry name" value="Ankyrin repeat-containing domain"/>
    <property type="match status" value="2"/>
</dbReference>
<dbReference type="SUPFAM" id="SSF48403">
    <property type="entry name" value="Ankyrin repeat"/>
    <property type="match status" value="1"/>
</dbReference>
<dbReference type="Proteomes" id="UP001172102">
    <property type="component" value="Unassembled WGS sequence"/>
</dbReference>
<name>A0AA40DQ47_9PEZI</name>
<comment type="caution">
    <text evidence="4">The sequence shown here is derived from an EMBL/GenBank/DDBJ whole genome shotgun (WGS) entry which is preliminary data.</text>
</comment>
<dbReference type="PROSITE" id="PS50297">
    <property type="entry name" value="ANK_REP_REGION"/>
    <property type="match status" value="1"/>
</dbReference>
<sequence>PIHWAVIGGNMDILKMAIEAGVNPLGPSDRRFTTLPLAAFLRSSSITDLLIDAPIGDREHIQATIGLGDYPLHFAAVYAREAKVWENARYKTLEGLGAGLVDSLGETPLHRAAAMGNFTAAHYLVRHVALNPWVRDQDYVNQADLCGRTALWHAACRGSRLIVECLLEAGASSCLADDAGLAPVHVA</sequence>
<gene>
    <name evidence="4" type="ORF">B0H67DRAFT_460334</name>
</gene>
<proteinExistence type="predicted"/>
<dbReference type="Pfam" id="PF00023">
    <property type="entry name" value="Ank"/>
    <property type="match status" value="1"/>
</dbReference>
<keyword evidence="1" id="KW-0677">Repeat</keyword>
<feature type="repeat" description="ANK" evidence="3">
    <location>
        <begin position="1"/>
        <end position="23"/>
    </location>
</feature>
<keyword evidence="2 3" id="KW-0040">ANK repeat</keyword>
<protein>
    <submittedName>
        <fullName evidence="4">Ankyrin repeat-containing domain protein</fullName>
    </submittedName>
</protein>
<dbReference type="Pfam" id="PF13606">
    <property type="entry name" value="Ank_3"/>
    <property type="match status" value="1"/>
</dbReference>
<dbReference type="AlphaFoldDB" id="A0AA40DQ47"/>
<feature type="non-terminal residue" evidence="4">
    <location>
        <position position="1"/>
    </location>
</feature>
<organism evidence="4 5">
    <name type="scientific">Lasiosphaeris hirsuta</name>
    <dbReference type="NCBI Taxonomy" id="260670"/>
    <lineage>
        <taxon>Eukaryota</taxon>
        <taxon>Fungi</taxon>
        <taxon>Dikarya</taxon>
        <taxon>Ascomycota</taxon>
        <taxon>Pezizomycotina</taxon>
        <taxon>Sordariomycetes</taxon>
        <taxon>Sordariomycetidae</taxon>
        <taxon>Sordariales</taxon>
        <taxon>Lasiosphaeriaceae</taxon>
        <taxon>Lasiosphaeris</taxon>
    </lineage>
</organism>
<dbReference type="InterPro" id="IPR036770">
    <property type="entry name" value="Ankyrin_rpt-contain_sf"/>
</dbReference>
<dbReference type="InterPro" id="IPR002110">
    <property type="entry name" value="Ankyrin_rpt"/>
</dbReference>
<feature type="repeat" description="ANK" evidence="3">
    <location>
        <begin position="146"/>
        <end position="178"/>
    </location>
</feature>
<accession>A0AA40DQ47</accession>
<evidence type="ECO:0000313" key="4">
    <source>
        <dbReference type="EMBL" id="KAK0707943.1"/>
    </source>
</evidence>
<keyword evidence="5" id="KW-1185">Reference proteome</keyword>
<dbReference type="PANTHER" id="PTHR24198:SF194">
    <property type="entry name" value="INVERSIN-A"/>
    <property type="match status" value="1"/>
</dbReference>
<evidence type="ECO:0000256" key="2">
    <source>
        <dbReference type="ARBA" id="ARBA00023043"/>
    </source>
</evidence>
<dbReference type="SMART" id="SM00248">
    <property type="entry name" value="ANK"/>
    <property type="match status" value="3"/>
</dbReference>
<feature type="non-terminal residue" evidence="4">
    <location>
        <position position="187"/>
    </location>
</feature>
<evidence type="ECO:0000313" key="5">
    <source>
        <dbReference type="Proteomes" id="UP001172102"/>
    </source>
</evidence>
<dbReference type="PROSITE" id="PS50088">
    <property type="entry name" value="ANK_REPEAT"/>
    <property type="match status" value="2"/>
</dbReference>
<evidence type="ECO:0000256" key="3">
    <source>
        <dbReference type="PROSITE-ProRule" id="PRU00023"/>
    </source>
</evidence>
<dbReference type="EMBL" id="JAUKUA010000006">
    <property type="protein sequence ID" value="KAK0707943.1"/>
    <property type="molecule type" value="Genomic_DNA"/>
</dbReference>
<evidence type="ECO:0000256" key="1">
    <source>
        <dbReference type="ARBA" id="ARBA00022737"/>
    </source>
</evidence>
<reference evidence="4" key="1">
    <citation type="submission" date="2023-06" db="EMBL/GenBank/DDBJ databases">
        <title>Genome-scale phylogeny and comparative genomics of the fungal order Sordariales.</title>
        <authorList>
            <consortium name="Lawrence Berkeley National Laboratory"/>
            <person name="Hensen N."/>
            <person name="Bonometti L."/>
            <person name="Westerberg I."/>
            <person name="Brannstrom I.O."/>
            <person name="Guillou S."/>
            <person name="Cros-Aarteil S."/>
            <person name="Calhoun S."/>
            <person name="Haridas S."/>
            <person name="Kuo A."/>
            <person name="Mondo S."/>
            <person name="Pangilinan J."/>
            <person name="Riley R."/>
            <person name="Labutti K."/>
            <person name="Andreopoulos B."/>
            <person name="Lipzen A."/>
            <person name="Chen C."/>
            <person name="Yanf M."/>
            <person name="Daum C."/>
            <person name="Ng V."/>
            <person name="Clum A."/>
            <person name="Steindorff A."/>
            <person name="Ohm R."/>
            <person name="Martin F."/>
            <person name="Silar P."/>
            <person name="Natvig D."/>
            <person name="Lalanne C."/>
            <person name="Gautier V."/>
            <person name="Ament-Velasquez S.L."/>
            <person name="Kruys A."/>
            <person name="Hutchinson M.I."/>
            <person name="Powell A.J."/>
            <person name="Barry K."/>
            <person name="Miller A.N."/>
            <person name="Grigoriev I.V."/>
            <person name="Debuchy R."/>
            <person name="Gladieux P."/>
            <person name="Thoren M.H."/>
            <person name="Johannesson H."/>
        </authorList>
    </citation>
    <scope>NUCLEOTIDE SEQUENCE</scope>
    <source>
        <strain evidence="4">SMH4607-1</strain>
    </source>
</reference>
<dbReference type="PANTHER" id="PTHR24198">
    <property type="entry name" value="ANKYRIN REPEAT AND PROTEIN KINASE DOMAIN-CONTAINING PROTEIN"/>
    <property type="match status" value="1"/>
</dbReference>